<evidence type="ECO:0000313" key="2">
    <source>
        <dbReference type="Proteomes" id="UP000266744"/>
    </source>
</evidence>
<organism evidence="1 2">
    <name type="scientific">Yersinia entomophaga</name>
    <dbReference type="NCBI Taxonomy" id="935293"/>
    <lineage>
        <taxon>Bacteria</taxon>
        <taxon>Pseudomonadati</taxon>
        <taxon>Pseudomonadota</taxon>
        <taxon>Gammaproteobacteria</taxon>
        <taxon>Enterobacterales</taxon>
        <taxon>Yersiniaceae</taxon>
        <taxon>Yersinia</taxon>
    </lineage>
</organism>
<dbReference type="EMBL" id="CP010029">
    <property type="protein sequence ID" value="ANI31571.1"/>
    <property type="molecule type" value="Genomic_DNA"/>
</dbReference>
<sequence length="59" mass="6913">MNVFGVGIYLSLIIMLDFKLEGIYKLIDNEYYYSAIVMRLNFPVGFRVNVNKPHKKILT</sequence>
<name>A0ABN4PX15_YERET</name>
<keyword evidence="2" id="KW-1185">Reference proteome</keyword>
<dbReference type="Proteomes" id="UP000266744">
    <property type="component" value="Chromosome"/>
</dbReference>
<reference evidence="2" key="1">
    <citation type="journal article" date="2016" name="Toxins">
        <title>The Draft Genome Sequence of the Yersinia entomophaga Entomopathogenic Type Strain MH96T.</title>
        <authorList>
            <person name="Hurst M.R."/>
            <person name="Beattie A."/>
            <person name="Altermann E."/>
            <person name="Moraga R.M."/>
            <person name="Harper L.A."/>
            <person name="Calder J."/>
            <person name="Laugraud A."/>
        </authorList>
    </citation>
    <scope>NUCLEOTIDE SEQUENCE [LARGE SCALE GENOMIC DNA]</scope>
    <source>
        <strain evidence="2">MH96</strain>
    </source>
</reference>
<protein>
    <submittedName>
        <fullName evidence="1">Uncharacterized protein</fullName>
    </submittedName>
</protein>
<gene>
    <name evidence="1" type="ORF">PL78_17315</name>
</gene>
<evidence type="ECO:0000313" key="1">
    <source>
        <dbReference type="EMBL" id="ANI31571.1"/>
    </source>
</evidence>
<accession>A0ABN4PX15</accession>
<proteinExistence type="predicted"/>